<evidence type="ECO:0000256" key="1">
    <source>
        <dbReference type="SAM" id="MobiDB-lite"/>
    </source>
</evidence>
<dbReference type="HOGENOM" id="CLU_007364_0_0_1"/>
<feature type="non-terminal residue" evidence="2">
    <location>
        <position position="1"/>
    </location>
</feature>
<feature type="region of interest" description="Disordered" evidence="1">
    <location>
        <begin position="1"/>
        <end position="73"/>
    </location>
</feature>
<accession>D2GX44</accession>
<protein>
    <submittedName>
        <fullName evidence="2">Uncharacterized protein</fullName>
    </submittedName>
</protein>
<dbReference type="InParanoid" id="D2GX44"/>
<proteinExistence type="predicted"/>
<name>D2GX44_AILME</name>
<evidence type="ECO:0000313" key="2">
    <source>
        <dbReference type="EMBL" id="EFB23341.1"/>
    </source>
</evidence>
<reference evidence="2" key="1">
    <citation type="journal article" date="2010" name="Nature">
        <title>The sequence and de novo assembly of the giant panda genome.</title>
        <authorList>
            <person name="Li R."/>
            <person name="Fan W."/>
            <person name="Tian G."/>
            <person name="Zhu H."/>
            <person name="He L."/>
            <person name="Cai J."/>
            <person name="Huang Q."/>
            <person name="Cai Q."/>
            <person name="Li B."/>
            <person name="Bai Y."/>
            <person name="Zhang Z."/>
            <person name="Zhang Y."/>
            <person name="Wang W."/>
            <person name="Li J."/>
            <person name="Wei F."/>
            <person name="Li H."/>
            <person name="Jian M."/>
            <person name="Li J."/>
            <person name="Zhang Z."/>
            <person name="Nielsen R."/>
            <person name="Li D."/>
            <person name="Gu W."/>
            <person name="Yang Z."/>
            <person name="Xuan Z."/>
            <person name="Ryder O.A."/>
            <person name="Leung F.C."/>
            <person name="Zhou Y."/>
            <person name="Cao J."/>
            <person name="Sun X."/>
            <person name="Fu Y."/>
            <person name="Fang X."/>
            <person name="Guo X."/>
            <person name="Wang B."/>
            <person name="Hou R."/>
            <person name="Shen F."/>
            <person name="Mu B."/>
            <person name="Ni P."/>
            <person name="Lin R."/>
            <person name="Qian W."/>
            <person name="Wang G."/>
            <person name="Yu C."/>
            <person name="Nie W."/>
            <person name="Wang J."/>
            <person name="Wu Z."/>
            <person name="Liang H."/>
            <person name="Min J."/>
            <person name="Wu Q."/>
            <person name="Cheng S."/>
            <person name="Ruan J."/>
            <person name="Wang M."/>
            <person name="Shi Z."/>
            <person name="Wen M."/>
            <person name="Liu B."/>
            <person name="Ren X."/>
            <person name="Zheng H."/>
            <person name="Dong D."/>
            <person name="Cook K."/>
            <person name="Shan G."/>
            <person name="Zhang H."/>
            <person name="Kosiol C."/>
            <person name="Xie X."/>
            <person name="Lu Z."/>
            <person name="Zheng H."/>
            <person name="Li Y."/>
            <person name="Steiner C.C."/>
            <person name="Lam T.T."/>
            <person name="Lin S."/>
            <person name="Zhang Q."/>
            <person name="Li G."/>
            <person name="Tian J."/>
            <person name="Gong T."/>
            <person name="Liu H."/>
            <person name="Zhang D."/>
            <person name="Fang L."/>
            <person name="Ye C."/>
            <person name="Zhang J."/>
            <person name="Hu W."/>
            <person name="Xu A."/>
            <person name="Ren Y."/>
            <person name="Zhang G."/>
            <person name="Bruford M.W."/>
            <person name="Li Q."/>
            <person name="Ma L."/>
            <person name="Guo Y."/>
            <person name="An N."/>
            <person name="Hu Y."/>
            <person name="Zheng Y."/>
            <person name="Shi Y."/>
            <person name="Li Z."/>
            <person name="Liu Q."/>
            <person name="Chen Y."/>
            <person name="Zhao J."/>
            <person name="Qu N."/>
            <person name="Zhao S."/>
            <person name="Tian F."/>
            <person name="Wang X."/>
            <person name="Wang H."/>
            <person name="Xu L."/>
            <person name="Liu X."/>
            <person name="Vinar T."/>
            <person name="Wang Y."/>
            <person name="Lam T.W."/>
            <person name="Yiu S.M."/>
            <person name="Liu S."/>
            <person name="Zhang H."/>
            <person name="Li D."/>
            <person name="Huang Y."/>
            <person name="Wang X."/>
            <person name="Yang G."/>
            <person name="Jiang Z."/>
            <person name="Wang J."/>
            <person name="Qin N."/>
            <person name="Li L."/>
            <person name="Li J."/>
            <person name="Bolund L."/>
            <person name="Kristiansen K."/>
            <person name="Wong G.K."/>
            <person name="Olson M."/>
            <person name="Zhang X."/>
            <person name="Li S."/>
            <person name="Yang H."/>
            <person name="Wang J."/>
            <person name="Wang J."/>
        </authorList>
    </citation>
    <scope>NUCLEOTIDE SEQUENCE [LARGE SCALE GENOMIC DNA]</scope>
</reference>
<feature type="compositionally biased region" description="Polar residues" evidence="1">
    <location>
        <begin position="1"/>
        <end position="18"/>
    </location>
</feature>
<gene>
    <name evidence="2" type="ORF">PANDA_001428</name>
</gene>
<organism evidence="2">
    <name type="scientific">Ailuropoda melanoleuca</name>
    <name type="common">Giant panda</name>
    <dbReference type="NCBI Taxonomy" id="9646"/>
    <lineage>
        <taxon>Eukaryota</taxon>
        <taxon>Metazoa</taxon>
        <taxon>Chordata</taxon>
        <taxon>Craniata</taxon>
        <taxon>Vertebrata</taxon>
        <taxon>Euteleostomi</taxon>
        <taxon>Mammalia</taxon>
        <taxon>Eutheria</taxon>
        <taxon>Laurasiatheria</taxon>
        <taxon>Carnivora</taxon>
        <taxon>Caniformia</taxon>
        <taxon>Ursidae</taxon>
        <taxon>Ailuropoda</taxon>
    </lineage>
</organism>
<sequence length="113" mass="12565">GPNSQWESPHGFSGQSKPDLTAAPNLWPPPPSQPYELYDPEEPTPDRTPPSFGGRLNNSKQGFSGARRRAKEEQTMLSVRPLQAHELNDFHGVAPLHLPHVCSICNKKVFDLK</sequence>
<feature type="non-terminal residue" evidence="2">
    <location>
        <position position="113"/>
    </location>
</feature>
<dbReference type="AlphaFoldDB" id="D2GX44"/>
<dbReference type="EMBL" id="GL192363">
    <property type="protein sequence ID" value="EFB23341.1"/>
    <property type="molecule type" value="Genomic_DNA"/>
</dbReference>